<proteinExistence type="predicted"/>
<evidence type="ECO:0000256" key="1">
    <source>
        <dbReference type="SAM" id="MobiDB-lite"/>
    </source>
</evidence>
<feature type="region of interest" description="Disordered" evidence="1">
    <location>
        <begin position="1"/>
        <end position="20"/>
    </location>
</feature>
<organism evidence="2 3">
    <name type="scientific">Micavibrio aeruginosavorus</name>
    <dbReference type="NCBI Taxonomy" id="349221"/>
    <lineage>
        <taxon>Bacteria</taxon>
        <taxon>Pseudomonadati</taxon>
        <taxon>Bdellovibrionota</taxon>
        <taxon>Bdellovibrionia</taxon>
        <taxon>Bdellovibrionales</taxon>
        <taxon>Pseudobdellovibrionaceae</taxon>
        <taxon>Micavibrio</taxon>
    </lineage>
</organism>
<evidence type="ECO:0000313" key="2">
    <source>
        <dbReference type="EMBL" id="QQG36891.1"/>
    </source>
</evidence>
<dbReference type="EMBL" id="CP066681">
    <property type="protein sequence ID" value="QQG36891.1"/>
    <property type="molecule type" value="Genomic_DNA"/>
</dbReference>
<reference evidence="2 3" key="1">
    <citation type="submission" date="2020-07" db="EMBL/GenBank/DDBJ databases">
        <title>Huge and variable diversity of episymbiotic CPR bacteria and DPANN archaea in groundwater ecosystems.</title>
        <authorList>
            <person name="He C.Y."/>
            <person name="Keren R."/>
            <person name="Whittaker M."/>
            <person name="Farag I.F."/>
            <person name="Doudna J."/>
            <person name="Cate J.H.D."/>
            <person name="Banfield J.F."/>
        </authorList>
    </citation>
    <scope>NUCLEOTIDE SEQUENCE [LARGE SCALE GENOMIC DNA]</scope>
    <source>
        <strain evidence="2">NC_groundwater_70_Ag_B-0.1um_54_66</strain>
    </source>
</reference>
<name>A0A7T5UID6_9BACT</name>
<sequence length="268" mass="29997">MAKNKEATAANNQNGENKAAPLPLFYTNPVPLDGKKHADLGLKKNFGLSFCARVNAVPVNMIEMPQISHYYPIAFSPDNNATPVALLGVRDNENLFVDASGEWQEDAYIPAYIRRYPFIFSEIAGTDQLTLCVDMNDSIVDGKSEQKFFEADGKPALLAQNALEFCKSYHAAAQQTLAFSKALAESGLLVERQAEINIGNGKRINFSGFRIVDEQKLAALPEKDFLEWRKNGWLPFLYAHLFSGAQWSRLTKMLARRIEMEEKTGTRQ</sequence>
<dbReference type="Proteomes" id="UP000595362">
    <property type="component" value="Chromosome"/>
</dbReference>
<dbReference type="AlphaFoldDB" id="A0A7T5UID6"/>
<evidence type="ECO:0000313" key="3">
    <source>
        <dbReference type="Proteomes" id="UP000595362"/>
    </source>
</evidence>
<gene>
    <name evidence="2" type="ORF">HYS17_03715</name>
</gene>
<accession>A0A7T5UID6</accession>
<dbReference type="Pfam" id="PF07277">
    <property type="entry name" value="SapC"/>
    <property type="match status" value="1"/>
</dbReference>
<protein>
    <submittedName>
        <fullName evidence="2">SapC family protein</fullName>
    </submittedName>
</protein>
<dbReference type="InterPro" id="IPR010836">
    <property type="entry name" value="SapC"/>
</dbReference>